<evidence type="ECO:0000259" key="2">
    <source>
        <dbReference type="Pfam" id="PF01266"/>
    </source>
</evidence>
<protein>
    <submittedName>
        <fullName evidence="3">FAD-binding oxidoreductase</fullName>
    </submittedName>
</protein>
<evidence type="ECO:0000313" key="4">
    <source>
        <dbReference type="Proteomes" id="UP001629246"/>
    </source>
</evidence>
<feature type="domain" description="FAD dependent oxidoreductase" evidence="2">
    <location>
        <begin position="27"/>
        <end position="382"/>
    </location>
</feature>
<dbReference type="Gene3D" id="3.30.9.10">
    <property type="entry name" value="D-Amino Acid Oxidase, subunit A, domain 2"/>
    <property type="match status" value="1"/>
</dbReference>
<proteinExistence type="predicted"/>
<dbReference type="SUPFAM" id="SSF51905">
    <property type="entry name" value="FAD/NAD(P)-binding domain"/>
    <property type="match status" value="1"/>
</dbReference>
<dbReference type="PANTHER" id="PTHR13847:SF281">
    <property type="entry name" value="FAD DEPENDENT OXIDOREDUCTASE DOMAIN-CONTAINING PROTEIN"/>
    <property type="match status" value="1"/>
</dbReference>
<dbReference type="InterPro" id="IPR006076">
    <property type="entry name" value="FAD-dep_OxRdtase"/>
</dbReference>
<dbReference type="Pfam" id="PF01266">
    <property type="entry name" value="DAO"/>
    <property type="match status" value="1"/>
</dbReference>
<dbReference type="Gene3D" id="3.50.50.60">
    <property type="entry name" value="FAD/NAD(P)-binding domain"/>
    <property type="match status" value="1"/>
</dbReference>
<dbReference type="PANTHER" id="PTHR13847">
    <property type="entry name" value="SARCOSINE DEHYDROGENASE-RELATED"/>
    <property type="match status" value="1"/>
</dbReference>
<name>A0ABW9ACB2_9BURK</name>
<dbReference type="InterPro" id="IPR036188">
    <property type="entry name" value="FAD/NAD-bd_sf"/>
</dbReference>
<evidence type="ECO:0000313" key="3">
    <source>
        <dbReference type="EMBL" id="MFL9925408.1"/>
    </source>
</evidence>
<keyword evidence="4" id="KW-1185">Reference proteome</keyword>
<dbReference type="RefSeq" id="WP_408158601.1">
    <property type="nucleotide sequence ID" value="NZ_JAQQFM010000006.1"/>
</dbReference>
<comment type="caution">
    <text evidence="3">The sequence shown here is derived from an EMBL/GenBank/DDBJ whole genome shotgun (WGS) entry which is preliminary data.</text>
</comment>
<reference evidence="3 4" key="1">
    <citation type="journal article" date="2024" name="Chem. Sci.">
        <title>Discovery of megapolipeptins by genome mining of a Burkholderiales bacteria collection.</title>
        <authorList>
            <person name="Paulo B.S."/>
            <person name="Recchia M.J.J."/>
            <person name="Lee S."/>
            <person name="Fergusson C.H."/>
            <person name="Romanowski S.B."/>
            <person name="Hernandez A."/>
            <person name="Krull N."/>
            <person name="Liu D.Y."/>
            <person name="Cavanagh H."/>
            <person name="Bos A."/>
            <person name="Gray C.A."/>
            <person name="Murphy B.T."/>
            <person name="Linington R.G."/>
            <person name="Eustaquio A.S."/>
        </authorList>
    </citation>
    <scope>NUCLEOTIDE SEQUENCE [LARGE SCALE GENOMIC DNA]</scope>
    <source>
        <strain evidence="3 4">RL21-008-BIB-A</strain>
    </source>
</reference>
<sequence>MKLESYWLDTAPRFSGGAAGTVNGEADVVVVGGGFTGLSAALALRKQHRSVVLLEAGRIAGEASGRNGGQVNAGLAHDFSELSGKIGKARATELYRAYSQAVETVARIVADENIDCDFRRCGKLKVAAKPEHYAKLQQVFRDLSPDIDANLKLIAPQDMASEIGGGDFHGGLLQTTSAQMHVGKFGIGLAHAAARQGARIFEATPVTGLQRQPDQSFMVETAQGSLRAQQVLIAAGGCATGPLGYFRRRLVPVGSFIIVTEVLSQALLDQIMPGRRNYVTTKNIGNYFRITPDNRLLFGGRARFAMSNPKSDAKSGALLQAAMIEMFPALRQTRIDYCWGGSVDMSADRLPRAGVHQGMYYATGYSGHGVQMSVHMGEVMAEVLQGNVQANPMRGMAWPPIPGHFGKPWFLPLVGAYYQLRDKLA</sequence>
<evidence type="ECO:0000256" key="1">
    <source>
        <dbReference type="ARBA" id="ARBA00023002"/>
    </source>
</evidence>
<dbReference type="EMBL" id="JAQQFM010000006">
    <property type="protein sequence ID" value="MFL9925408.1"/>
    <property type="molecule type" value="Genomic_DNA"/>
</dbReference>
<organism evidence="3 4">
    <name type="scientific">Herbaspirillum lusitanum</name>
    <dbReference type="NCBI Taxonomy" id="213312"/>
    <lineage>
        <taxon>Bacteria</taxon>
        <taxon>Pseudomonadati</taxon>
        <taxon>Pseudomonadota</taxon>
        <taxon>Betaproteobacteria</taxon>
        <taxon>Burkholderiales</taxon>
        <taxon>Oxalobacteraceae</taxon>
        <taxon>Herbaspirillum</taxon>
    </lineage>
</organism>
<dbReference type="Proteomes" id="UP001629246">
    <property type="component" value="Unassembled WGS sequence"/>
</dbReference>
<keyword evidence="1" id="KW-0560">Oxidoreductase</keyword>
<gene>
    <name evidence="3" type="ORF">PQR62_14110</name>
</gene>
<accession>A0ABW9ACB2</accession>